<evidence type="ECO:0000259" key="4">
    <source>
        <dbReference type="Pfam" id="PF22124"/>
    </source>
</evidence>
<feature type="domain" description="Glycosyl hydrolase family 95 N-terminal" evidence="2">
    <location>
        <begin position="35"/>
        <end position="273"/>
    </location>
</feature>
<dbReference type="PANTHER" id="PTHR31084:SF0">
    <property type="entry name" value="ALPHA-L-FUCOSIDASE 2"/>
    <property type="match status" value="1"/>
</dbReference>
<evidence type="ECO:0000259" key="3">
    <source>
        <dbReference type="Pfam" id="PF21307"/>
    </source>
</evidence>
<dbReference type="Pfam" id="PF21307">
    <property type="entry name" value="Glyco_hydro_95_C"/>
    <property type="match status" value="1"/>
</dbReference>
<evidence type="ECO:0000313" key="6">
    <source>
        <dbReference type="Proteomes" id="UP000244913"/>
    </source>
</evidence>
<comment type="caution">
    <text evidence="5">The sequence shown here is derived from an EMBL/GenBank/DDBJ whole genome shotgun (WGS) entry which is preliminary data.</text>
</comment>
<keyword evidence="1" id="KW-0732">Signal</keyword>
<dbReference type="Proteomes" id="UP000244913">
    <property type="component" value="Unassembled WGS sequence"/>
</dbReference>
<protein>
    <submittedName>
        <fullName evidence="5">Uncharacterized protein</fullName>
    </submittedName>
</protein>
<dbReference type="PROSITE" id="PS51318">
    <property type="entry name" value="TAT"/>
    <property type="match status" value="1"/>
</dbReference>
<evidence type="ECO:0000259" key="2">
    <source>
        <dbReference type="Pfam" id="PF14498"/>
    </source>
</evidence>
<reference evidence="5 6" key="1">
    <citation type="submission" date="2018-04" db="EMBL/GenBank/DDBJ databases">
        <title>The genome sequence of Caulobacter sp. 736.</title>
        <authorList>
            <person name="Gao J."/>
            <person name="Sun J."/>
        </authorList>
    </citation>
    <scope>NUCLEOTIDE SEQUENCE [LARGE SCALE GENOMIC DNA]</scope>
    <source>
        <strain evidence="5 6">736</strain>
    </source>
</reference>
<gene>
    <name evidence="5" type="ORF">DDF65_12145</name>
</gene>
<dbReference type="GO" id="GO:0005975">
    <property type="term" value="P:carbohydrate metabolic process"/>
    <property type="evidence" value="ECO:0007669"/>
    <property type="project" value="InterPro"/>
</dbReference>
<dbReference type="InterPro" id="IPR054363">
    <property type="entry name" value="GH95_cat"/>
</dbReference>
<accession>A0A2T9JF48</accession>
<dbReference type="InterPro" id="IPR049053">
    <property type="entry name" value="AFCA-like_C"/>
</dbReference>
<dbReference type="InterPro" id="IPR027414">
    <property type="entry name" value="GH95_N_dom"/>
</dbReference>
<name>A0A2T9JF48_9CAUL</name>
<keyword evidence="6" id="KW-1185">Reference proteome</keyword>
<proteinExistence type="predicted"/>
<dbReference type="InterPro" id="IPR006311">
    <property type="entry name" value="TAT_signal"/>
</dbReference>
<feature type="chain" id="PRO_5015718757" evidence="1">
    <location>
        <begin position="26"/>
        <end position="785"/>
    </location>
</feature>
<evidence type="ECO:0000313" key="5">
    <source>
        <dbReference type="EMBL" id="PVM82320.1"/>
    </source>
</evidence>
<dbReference type="Pfam" id="PF22124">
    <property type="entry name" value="Glyco_hydro_95_cat"/>
    <property type="match status" value="1"/>
</dbReference>
<feature type="signal peptide" evidence="1">
    <location>
        <begin position="1"/>
        <end position="25"/>
    </location>
</feature>
<organism evidence="5 6">
    <name type="scientific">Caulobacter radicis</name>
    <dbReference type="NCBI Taxonomy" id="2172650"/>
    <lineage>
        <taxon>Bacteria</taxon>
        <taxon>Pseudomonadati</taxon>
        <taxon>Pseudomonadota</taxon>
        <taxon>Alphaproteobacteria</taxon>
        <taxon>Caulobacterales</taxon>
        <taxon>Caulobacteraceae</taxon>
        <taxon>Caulobacter</taxon>
    </lineage>
</organism>
<dbReference type="GO" id="GO:0004560">
    <property type="term" value="F:alpha-L-fucosidase activity"/>
    <property type="evidence" value="ECO:0007669"/>
    <property type="project" value="InterPro"/>
</dbReference>
<feature type="domain" description="Alpha fucosidase A-like C-terminal" evidence="3">
    <location>
        <begin position="700"/>
        <end position="760"/>
    </location>
</feature>
<dbReference type="InterPro" id="IPR016518">
    <property type="entry name" value="Alpha-L-fucosidase"/>
</dbReference>
<dbReference type="Pfam" id="PF14498">
    <property type="entry name" value="Glyco_hyd_65N_2"/>
    <property type="match status" value="1"/>
</dbReference>
<dbReference type="Gene3D" id="1.50.10.10">
    <property type="match status" value="1"/>
</dbReference>
<dbReference type="InterPro" id="IPR012341">
    <property type="entry name" value="6hp_glycosidase-like_sf"/>
</dbReference>
<dbReference type="EMBL" id="QDKP01000037">
    <property type="protein sequence ID" value="PVM82320.1"/>
    <property type="molecule type" value="Genomic_DNA"/>
</dbReference>
<dbReference type="SUPFAM" id="SSF48208">
    <property type="entry name" value="Six-hairpin glycosidases"/>
    <property type="match status" value="1"/>
</dbReference>
<evidence type="ECO:0000256" key="1">
    <source>
        <dbReference type="SAM" id="SignalP"/>
    </source>
</evidence>
<feature type="domain" description="Glycosyl hydrolase family 95 catalytic" evidence="4">
    <location>
        <begin position="297"/>
        <end position="697"/>
    </location>
</feature>
<dbReference type="AlphaFoldDB" id="A0A2T9JF48"/>
<dbReference type="PANTHER" id="PTHR31084">
    <property type="entry name" value="ALPHA-L-FUCOSIDASE 2"/>
    <property type="match status" value="1"/>
</dbReference>
<dbReference type="PIRSF" id="PIRSF007663">
    <property type="entry name" value="UCP007663"/>
    <property type="match status" value="1"/>
</dbReference>
<dbReference type="InterPro" id="IPR008928">
    <property type="entry name" value="6-hairpin_glycosidase_sf"/>
</dbReference>
<sequence>MNVTRRTALAATAGASLVAAAPVRAAPAKASAPRLWYRQPAKEWVEALPVGSGKLGAMVFGGVATERLQLNEDTLWAGGPYEPINPEANGALPEIRRLIDAGEYAKATDLAEAKFMALPKRQMSYQTIGDLRLDFPGLPDAVEGYVRDLDLDGAITTTRFTVGGVSHVREVIASHPDGVIAVRLTASRKGAIDVDLSFSSPLKSKPVSSVEGAHLVLAGKNEASQGIDARLTFETRVEVRAKGGQVSGADGKLSVKGADEVLLLVAAATSYRRYDDVSGDPAALNKATLAKLAGKPWAKILAGHQADHRALFRRFSVDFGRTRADLLPTDERIRQSPTTDDPSLEALYFQYGRYLLIACSRPGSQPANLQGVWNDKTFAPWGSKYTININTEMNYWPAEPTDLPELVEPLIALVADIAQTGERMARAMYGARGWVTHHNTDLWRATGPIDGAKFGVWPTGGAWLCKHVWDHYDYGRDQAYLARVYPLMKGSARFFLDTLVVDPKFGVLVTNPSISPENNHGHGSSLVAGPTMDQAIIRDLFDNCLKAEAILGSEGGPDAAFVAEVRAARDKLAPYKIGKDGQLQEWQEDWDADANDIHHRHVSHLYGLFPSDQISVDTTPDLARAARTSLVTRGDLSTGWAIAWRLNLWARLGDGDRAHSILKLLLGPERTYPNMFDAHPPFQIDGNFGGTSGMTELVMQSRNDRIYLLPALPKSWPTGRMTGLRARGAVALDIRWSGGKLAEAVLTAKEAGRHTVVLAGSTLDLELRKGQRIRLVARDGVLKQA</sequence>
<dbReference type="RefSeq" id="WP_116567591.1">
    <property type="nucleotide sequence ID" value="NZ_QDKP01000037.1"/>
</dbReference>